<dbReference type="PIRSF" id="PIRSF015855">
    <property type="entry name" value="TypeIII_Mtase_mKpnI"/>
    <property type="match status" value="1"/>
</dbReference>
<dbReference type="GO" id="GO:0009007">
    <property type="term" value="F:site-specific DNA-methyltransferase (adenine-specific) activity"/>
    <property type="evidence" value="ECO:0007669"/>
    <property type="project" value="UniProtKB-EC"/>
</dbReference>
<dbReference type="GO" id="GO:0008170">
    <property type="term" value="F:N-methyltransferase activity"/>
    <property type="evidence" value="ECO:0007669"/>
    <property type="project" value="InterPro"/>
</dbReference>
<dbReference type="GO" id="GO:0032259">
    <property type="term" value="P:methylation"/>
    <property type="evidence" value="ECO:0007669"/>
    <property type="project" value="UniProtKB-KW"/>
</dbReference>
<keyword evidence="3" id="KW-0489">Methyltransferase</keyword>
<dbReference type="Pfam" id="PF01555">
    <property type="entry name" value="N6_N4_Mtase"/>
    <property type="match status" value="1"/>
</dbReference>
<comment type="caution">
    <text evidence="8">The sequence shown here is derived from an EMBL/GenBank/DDBJ whole genome shotgun (WGS) entry which is preliminary data.</text>
</comment>
<organism evidence="8 9">
    <name type="scientific">Gaoshiqia sediminis</name>
    <dbReference type="NCBI Taxonomy" id="2986998"/>
    <lineage>
        <taxon>Bacteria</taxon>
        <taxon>Pseudomonadati</taxon>
        <taxon>Bacteroidota</taxon>
        <taxon>Bacteroidia</taxon>
        <taxon>Marinilabiliales</taxon>
        <taxon>Prolixibacteraceae</taxon>
        <taxon>Gaoshiqia</taxon>
    </lineage>
</organism>
<evidence type="ECO:0000256" key="5">
    <source>
        <dbReference type="ARBA" id="ARBA00022691"/>
    </source>
</evidence>
<proteinExistence type="inferred from homology"/>
<evidence type="ECO:0000256" key="1">
    <source>
        <dbReference type="ARBA" id="ARBA00006594"/>
    </source>
</evidence>
<keyword evidence="9" id="KW-1185">Reference proteome</keyword>
<dbReference type="GO" id="GO:0003677">
    <property type="term" value="F:DNA binding"/>
    <property type="evidence" value="ECO:0007669"/>
    <property type="project" value="InterPro"/>
</dbReference>
<keyword evidence="4" id="KW-0808">Transferase</keyword>
<gene>
    <name evidence="8" type="ORF">N2K84_06685</name>
</gene>
<sequence length="564" mass="65927">MVLAWPHKDCVLEGGQTKEDQKRNEIFWNETLAPDEIDRLLDPKVFTNWKKYDQHGEHPVTEFTDTDNLIIKGNNLLALASLKKRYAGKVKLIYIDPPYNTESDEFRYNDTFNHSTWLTFIKNRLVVAKELMKSNGIIFIHIGDQELHYLKILCDEIFGREYFIATIPRKTRNGKSDVPFKMSQDYDWMLVYTKKAPKTDKLFQRSITRKYYKSDDFPDDEWRLSDLTTQRTIDERPNSDFTLINPKNGDEYPVNPNRCWSVTKDSVLDFLSKGKIVFPGDYDFLKIEQPAMRVFKSEEIEKNGDDFDKAYVSTDFLNKMMDDLLKNAPNKKGTDEMVDLFGEKIFSYPKNELLLQRIIEYSTNEGDVILDFFMGSATTQAVAHKMKRRYIGIEQMDYINTVSVERLKKVIGQKVPIGANEVYQHELEFASDSPSEYCKLEFDKGGISKAVNWQGGGSFIYCELAKYNQTFADRILAATSKEELLAIWEQMKEKAFLSYQFDKQTFDERIAAYKTLPLDDQKKFLLEILDKNQLYVNYSEMKDETYGISQEDQKLNDLFYGKTF</sequence>
<evidence type="ECO:0000256" key="3">
    <source>
        <dbReference type="ARBA" id="ARBA00022603"/>
    </source>
</evidence>
<evidence type="ECO:0000256" key="2">
    <source>
        <dbReference type="ARBA" id="ARBA00011900"/>
    </source>
</evidence>
<dbReference type="SUPFAM" id="SSF53335">
    <property type="entry name" value="S-adenosyl-L-methionine-dependent methyltransferases"/>
    <property type="match status" value="1"/>
</dbReference>
<comment type="catalytic activity">
    <reaction evidence="6">
        <text>a 2'-deoxyadenosine in DNA + S-adenosyl-L-methionine = an N(6)-methyl-2'-deoxyadenosine in DNA + S-adenosyl-L-homocysteine + H(+)</text>
        <dbReference type="Rhea" id="RHEA:15197"/>
        <dbReference type="Rhea" id="RHEA-COMP:12418"/>
        <dbReference type="Rhea" id="RHEA-COMP:12419"/>
        <dbReference type="ChEBI" id="CHEBI:15378"/>
        <dbReference type="ChEBI" id="CHEBI:57856"/>
        <dbReference type="ChEBI" id="CHEBI:59789"/>
        <dbReference type="ChEBI" id="CHEBI:90615"/>
        <dbReference type="ChEBI" id="CHEBI:90616"/>
        <dbReference type="EC" id="2.1.1.72"/>
    </reaction>
</comment>
<reference evidence="8" key="1">
    <citation type="submission" date="2022-10" db="EMBL/GenBank/DDBJ databases">
        <title>Gaoshiqiia sediminis gen. nov., sp. nov., isolated from coastal sediment.</title>
        <authorList>
            <person name="Yu W.X."/>
            <person name="Mu D.S."/>
            <person name="Du J.Z."/>
            <person name="Liang Y.Q."/>
        </authorList>
    </citation>
    <scope>NUCLEOTIDE SEQUENCE</scope>
    <source>
        <strain evidence="8">A06</strain>
    </source>
</reference>
<evidence type="ECO:0000313" key="8">
    <source>
        <dbReference type="EMBL" id="MCW0482409.1"/>
    </source>
</evidence>
<dbReference type="InterPro" id="IPR001091">
    <property type="entry name" value="RM_Methyltransferase"/>
</dbReference>
<dbReference type="PRINTS" id="PR00508">
    <property type="entry name" value="S21N4MTFRASE"/>
</dbReference>
<accession>A0AA41Y5Q0</accession>
<dbReference type="Gene3D" id="3.40.50.150">
    <property type="entry name" value="Vaccinia Virus protein VP39"/>
    <property type="match status" value="1"/>
</dbReference>
<protein>
    <recommendedName>
        <fullName evidence="2">site-specific DNA-methyltransferase (adenine-specific)</fullName>
        <ecNumber evidence="2">2.1.1.72</ecNumber>
    </recommendedName>
</protein>
<dbReference type="InterPro" id="IPR002295">
    <property type="entry name" value="N4/N6-MTase_EcoPI_Mod-like"/>
</dbReference>
<dbReference type="Proteomes" id="UP001163821">
    <property type="component" value="Unassembled WGS sequence"/>
</dbReference>
<dbReference type="AlphaFoldDB" id="A0AA41Y5Q0"/>
<evidence type="ECO:0000259" key="7">
    <source>
        <dbReference type="Pfam" id="PF01555"/>
    </source>
</evidence>
<evidence type="ECO:0000256" key="4">
    <source>
        <dbReference type="ARBA" id="ARBA00022679"/>
    </source>
</evidence>
<dbReference type="PROSITE" id="PS00092">
    <property type="entry name" value="N6_MTASE"/>
    <property type="match status" value="1"/>
</dbReference>
<dbReference type="RefSeq" id="WP_282591012.1">
    <property type="nucleotide sequence ID" value="NZ_JAPAAF010000006.1"/>
</dbReference>
<dbReference type="InterPro" id="IPR002941">
    <property type="entry name" value="DNA_methylase_N4/N6"/>
</dbReference>
<dbReference type="EMBL" id="JAPAAF010000006">
    <property type="protein sequence ID" value="MCW0482409.1"/>
    <property type="molecule type" value="Genomic_DNA"/>
</dbReference>
<feature type="domain" description="DNA methylase N-4/N-6" evidence="7">
    <location>
        <begin position="90"/>
        <end position="399"/>
    </location>
</feature>
<evidence type="ECO:0000256" key="6">
    <source>
        <dbReference type="ARBA" id="ARBA00047942"/>
    </source>
</evidence>
<keyword evidence="5" id="KW-0949">S-adenosyl-L-methionine</keyword>
<evidence type="ECO:0000313" key="9">
    <source>
        <dbReference type="Proteomes" id="UP001163821"/>
    </source>
</evidence>
<dbReference type="EC" id="2.1.1.72" evidence="2"/>
<dbReference type="InterPro" id="IPR002052">
    <property type="entry name" value="DNA_methylase_N6_adenine_CS"/>
</dbReference>
<comment type="similarity">
    <text evidence="1">Belongs to the N(4)/N(6)-methyltransferase family.</text>
</comment>
<dbReference type="InterPro" id="IPR029063">
    <property type="entry name" value="SAM-dependent_MTases_sf"/>
</dbReference>
<name>A0AA41Y5Q0_9BACT</name>